<evidence type="ECO:0000313" key="1">
    <source>
        <dbReference type="EMBL" id="CAL1682432.1"/>
    </source>
</evidence>
<name>A0AAV2NSV0_9HYME</name>
<dbReference type="Proteomes" id="UP001497644">
    <property type="component" value="Chromosome 3"/>
</dbReference>
<accession>A0AAV2NSV0</accession>
<gene>
    <name evidence="1" type="ORF">LPLAT_LOCUS8243</name>
</gene>
<reference evidence="1" key="1">
    <citation type="submission" date="2024-04" db="EMBL/GenBank/DDBJ databases">
        <authorList>
            <consortium name="Molecular Ecology Group"/>
        </authorList>
    </citation>
    <scope>NUCLEOTIDE SEQUENCE</scope>
</reference>
<proteinExistence type="predicted"/>
<evidence type="ECO:0000313" key="2">
    <source>
        <dbReference type="Proteomes" id="UP001497644"/>
    </source>
</evidence>
<dbReference type="EMBL" id="OZ034826">
    <property type="protein sequence ID" value="CAL1682432.1"/>
    <property type="molecule type" value="Genomic_DNA"/>
</dbReference>
<organism evidence="1 2">
    <name type="scientific">Lasius platythorax</name>
    <dbReference type="NCBI Taxonomy" id="488582"/>
    <lineage>
        <taxon>Eukaryota</taxon>
        <taxon>Metazoa</taxon>
        <taxon>Ecdysozoa</taxon>
        <taxon>Arthropoda</taxon>
        <taxon>Hexapoda</taxon>
        <taxon>Insecta</taxon>
        <taxon>Pterygota</taxon>
        <taxon>Neoptera</taxon>
        <taxon>Endopterygota</taxon>
        <taxon>Hymenoptera</taxon>
        <taxon>Apocrita</taxon>
        <taxon>Aculeata</taxon>
        <taxon>Formicoidea</taxon>
        <taxon>Formicidae</taxon>
        <taxon>Formicinae</taxon>
        <taxon>Lasius</taxon>
        <taxon>Lasius</taxon>
    </lineage>
</organism>
<dbReference type="AlphaFoldDB" id="A0AAV2NSV0"/>
<keyword evidence="2" id="KW-1185">Reference proteome</keyword>
<sequence>MTDKLTAYTDTGRQLCVLQPRNNAELDPFREQVCRGSCCYVRSENRMDQARLAVQKNNWEVRGSRSRACSSFQ</sequence>
<protein>
    <submittedName>
        <fullName evidence="1">Uncharacterized protein</fullName>
    </submittedName>
</protein>